<dbReference type="Proteomes" id="UP001632037">
    <property type="component" value="Unassembled WGS sequence"/>
</dbReference>
<dbReference type="AlphaFoldDB" id="A0ABD3FRA7"/>
<evidence type="ECO:0000313" key="2">
    <source>
        <dbReference type="Proteomes" id="UP001632037"/>
    </source>
</evidence>
<reference evidence="1 2" key="1">
    <citation type="submission" date="2024-09" db="EMBL/GenBank/DDBJ databases">
        <title>Genome sequencing and assembly of Phytophthora oleae, isolate VK10A, causative agent of rot of olive drupes.</title>
        <authorList>
            <person name="Conti Taguali S."/>
            <person name="Riolo M."/>
            <person name="La Spada F."/>
            <person name="Cacciola S.O."/>
            <person name="Dionisio G."/>
        </authorList>
    </citation>
    <scope>NUCLEOTIDE SEQUENCE [LARGE SCALE GENOMIC DNA]</scope>
    <source>
        <strain evidence="1 2">VK10A</strain>
    </source>
</reference>
<name>A0ABD3FRA7_9STRA</name>
<comment type="caution">
    <text evidence="1">The sequence shown here is derived from an EMBL/GenBank/DDBJ whole genome shotgun (WGS) entry which is preliminary data.</text>
</comment>
<evidence type="ECO:0000313" key="1">
    <source>
        <dbReference type="EMBL" id="KAL3668285.1"/>
    </source>
</evidence>
<accession>A0ABD3FRA7</accession>
<proteinExistence type="predicted"/>
<organism evidence="1 2">
    <name type="scientific">Phytophthora oleae</name>
    <dbReference type="NCBI Taxonomy" id="2107226"/>
    <lineage>
        <taxon>Eukaryota</taxon>
        <taxon>Sar</taxon>
        <taxon>Stramenopiles</taxon>
        <taxon>Oomycota</taxon>
        <taxon>Peronosporomycetes</taxon>
        <taxon>Peronosporales</taxon>
        <taxon>Peronosporaceae</taxon>
        <taxon>Phytophthora</taxon>
    </lineage>
</organism>
<sequence>MSRQCKEEISCLNGELAVIHGVLASGDIGDWKEESRVWTLCREVLLEQLVGNPNCLDQAHEAIVFMLRHSEVRLQLFGAQVLRELISEKSFSFDPEYRRRKEYELVPLCLSLLESIDVYVQHESLELLHALLQLERLQDIICEKVVRLVGDSAKALDIKVEERFAFIEDTTEYETYAHLRSAFARTSQAVNTLMNSNRNLLPILVRHVFKPQVPCSCHSLLSLGRSVWSADSSSICARC</sequence>
<dbReference type="SUPFAM" id="SSF48371">
    <property type="entry name" value="ARM repeat"/>
    <property type="match status" value="1"/>
</dbReference>
<protein>
    <submittedName>
        <fullName evidence="1">Uncharacterized protein</fullName>
    </submittedName>
</protein>
<gene>
    <name evidence="1" type="ORF">V7S43_006378</name>
</gene>
<keyword evidence="2" id="KW-1185">Reference proteome</keyword>
<dbReference type="InterPro" id="IPR016024">
    <property type="entry name" value="ARM-type_fold"/>
</dbReference>
<dbReference type="EMBL" id="JBIMZQ010000011">
    <property type="protein sequence ID" value="KAL3668285.1"/>
    <property type="molecule type" value="Genomic_DNA"/>
</dbReference>